<dbReference type="AlphaFoldDB" id="F8AWB7"/>
<protein>
    <submittedName>
        <fullName evidence="3">Uncharacterized protein</fullName>
    </submittedName>
</protein>
<name>F8AWB7_9ACTN</name>
<keyword evidence="4" id="KW-1185">Reference proteome</keyword>
<dbReference type="RefSeq" id="WP_013875390.1">
    <property type="nucleotide sequence ID" value="NC_015656.1"/>
</dbReference>
<dbReference type="Proteomes" id="UP000001549">
    <property type="component" value="Chromosome"/>
</dbReference>
<reference evidence="3 4" key="1">
    <citation type="submission" date="2011-05" db="EMBL/GenBank/DDBJ databases">
        <title>Complete sequence of chromosome of Frankia symbiont of Datisca glomerata.</title>
        <authorList>
            <consortium name="US DOE Joint Genome Institute"/>
            <person name="Lucas S."/>
            <person name="Han J."/>
            <person name="Lapidus A."/>
            <person name="Cheng J.-F."/>
            <person name="Goodwin L."/>
            <person name="Pitluck S."/>
            <person name="Peters L."/>
            <person name="Mikhailova N."/>
            <person name="Chertkov O."/>
            <person name="Teshima H."/>
            <person name="Han C."/>
            <person name="Tapia R."/>
            <person name="Land M."/>
            <person name="Hauser L."/>
            <person name="Kyrpides N."/>
            <person name="Ivanova N."/>
            <person name="Pagani I."/>
            <person name="Berry A."/>
            <person name="Pawlowski K."/>
            <person name="Persson T."/>
            <person name="Vanden Heuvel B."/>
            <person name="Benson D."/>
            <person name="Woyke T."/>
        </authorList>
    </citation>
    <scope>NUCLEOTIDE SEQUENCE [LARGE SCALE GENOMIC DNA]</scope>
    <source>
        <strain evidence="4">4085684</strain>
    </source>
</reference>
<evidence type="ECO:0000256" key="1">
    <source>
        <dbReference type="SAM" id="MobiDB-lite"/>
    </source>
</evidence>
<evidence type="ECO:0000313" key="3">
    <source>
        <dbReference type="EMBL" id="AEH11526.1"/>
    </source>
</evidence>
<evidence type="ECO:0000256" key="2">
    <source>
        <dbReference type="SAM" id="Phobius"/>
    </source>
</evidence>
<feature type="region of interest" description="Disordered" evidence="1">
    <location>
        <begin position="55"/>
        <end position="78"/>
    </location>
</feature>
<dbReference type="HOGENOM" id="CLU_1439167_0_0_11"/>
<sequence length="188" mass="18503">MAGGAVPTRAAARLVPPRRMSAVYRLMLACTALAGLFVMHGMAVGLGCPGGARPAGSTTTPHGLGTGHEAPPVRHPPAAAPIIDHEASASSSLPVHALAAGHGTSTSPPPFIITNSAGGHGALCVSLPPRTGPGGLLGLLALLLGIAVIAGTWPIGERGAGADSGGRRRRAPPPAGSGLLTRLCISRT</sequence>
<keyword evidence="2" id="KW-0812">Transmembrane</keyword>
<gene>
    <name evidence="3" type="ordered locus">FsymDg_4265</name>
</gene>
<keyword evidence="2" id="KW-1133">Transmembrane helix</keyword>
<feature type="transmembrane region" description="Helical" evidence="2">
    <location>
        <begin position="22"/>
        <end position="43"/>
    </location>
</feature>
<evidence type="ECO:0000313" key="4">
    <source>
        <dbReference type="Proteomes" id="UP000001549"/>
    </source>
</evidence>
<dbReference type="EMBL" id="CP002801">
    <property type="protein sequence ID" value="AEH11526.1"/>
    <property type="molecule type" value="Genomic_DNA"/>
</dbReference>
<proteinExistence type="predicted"/>
<dbReference type="STRING" id="656024.FsymDg_4265"/>
<feature type="transmembrane region" description="Helical" evidence="2">
    <location>
        <begin position="136"/>
        <end position="155"/>
    </location>
</feature>
<organism evidence="3 4">
    <name type="scientific">Candidatus Protofrankia datiscae</name>
    <dbReference type="NCBI Taxonomy" id="2716812"/>
    <lineage>
        <taxon>Bacteria</taxon>
        <taxon>Bacillati</taxon>
        <taxon>Actinomycetota</taxon>
        <taxon>Actinomycetes</taxon>
        <taxon>Frankiales</taxon>
        <taxon>Frankiaceae</taxon>
        <taxon>Protofrankia</taxon>
    </lineage>
</organism>
<keyword evidence="2" id="KW-0472">Membrane</keyword>
<accession>F8AWB7</accession>
<dbReference type="KEGG" id="fsy:FsymDg_4265"/>